<gene>
    <name evidence="2" type="ORF">EV684_1035</name>
</gene>
<sequence length="62" mass="6598">MCALRVTDPFDPEPAAAAVPQPPWPQRAQALPPADAGLRPAEPSAVAGRCWRRYARPAALHG</sequence>
<evidence type="ECO:0000313" key="3">
    <source>
        <dbReference type="Proteomes" id="UP000295106"/>
    </source>
</evidence>
<name>A0A4R2MBT3_RUBGE</name>
<evidence type="ECO:0000256" key="1">
    <source>
        <dbReference type="SAM" id="MobiDB-lite"/>
    </source>
</evidence>
<dbReference type="Proteomes" id="UP000295106">
    <property type="component" value="Unassembled WGS sequence"/>
</dbReference>
<evidence type="ECO:0000313" key="2">
    <source>
        <dbReference type="EMBL" id="TCP03761.1"/>
    </source>
</evidence>
<feature type="region of interest" description="Disordered" evidence="1">
    <location>
        <begin position="1"/>
        <end position="42"/>
    </location>
</feature>
<proteinExistence type="predicted"/>
<organism evidence="2 3">
    <name type="scientific">Rubrivivax gelatinosus</name>
    <name type="common">Rhodocyclus gelatinosus</name>
    <name type="synonym">Rhodopseudomonas gelatinosa</name>
    <dbReference type="NCBI Taxonomy" id="28068"/>
    <lineage>
        <taxon>Bacteria</taxon>
        <taxon>Pseudomonadati</taxon>
        <taxon>Pseudomonadota</taxon>
        <taxon>Betaproteobacteria</taxon>
        <taxon>Burkholderiales</taxon>
        <taxon>Sphaerotilaceae</taxon>
        <taxon>Rubrivivax</taxon>
    </lineage>
</organism>
<dbReference type="EMBL" id="SLXD01000003">
    <property type="protein sequence ID" value="TCP03761.1"/>
    <property type="molecule type" value="Genomic_DNA"/>
</dbReference>
<accession>A0A4R2MBT3</accession>
<comment type="caution">
    <text evidence="2">The sequence shown here is derived from an EMBL/GenBank/DDBJ whole genome shotgun (WGS) entry which is preliminary data.</text>
</comment>
<dbReference type="AlphaFoldDB" id="A0A4R2MBT3"/>
<dbReference type="GeneID" id="99684096"/>
<reference evidence="2 3" key="1">
    <citation type="submission" date="2019-03" db="EMBL/GenBank/DDBJ databases">
        <title>Genomic Encyclopedia of Type Strains, Phase IV (KMG-IV): sequencing the most valuable type-strain genomes for metagenomic binning, comparative biology and taxonomic classification.</title>
        <authorList>
            <person name="Goeker M."/>
        </authorList>
    </citation>
    <scope>NUCLEOTIDE SEQUENCE [LARGE SCALE GENOMIC DNA]</scope>
    <source>
        <strain evidence="2 3">DSM 1709</strain>
    </source>
</reference>
<dbReference type="RefSeq" id="WP_132645228.1">
    <property type="nucleotide sequence ID" value="NZ_CP181386.1"/>
</dbReference>
<protein>
    <submittedName>
        <fullName evidence="2">Uncharacterized protein</fullName>
    </submittedName>
</protein>